<dbReference type="HOGENOM" id="CLU_529984_0_0_1"/>
<name>S8BV76_DACHA</name>
<feature type="chain" id="PRO_5004548625" evidence="7">
    <location>
        <begin position="30"/>
        <end position="514"/>
    </location>
</feature>
<feature type="region of interest" description="Disordered" evidence="5">
    <location>
        <begin position="27"/>
        <end position="155"/>
    </location>
</feature>
<evidence type="ECO:0000256" key="3">
    <source>
        <dbReference type="ARBA" id="ARBA00022989"/>
    </source>
</evidence>
<keyword evidence="9" id="KW-1185">Reference proteome</keyword>
<feature type="compositionally biased region" description="Basic and acidic residues" evidence="5">
    <location>
        <begin position="37"/>
        <end position="51"/>
    </location>
</feature>
<dbReference type="PANTHER" id="PTHR15549:SF26">
    <property type="entry name" value="AXIAL BUDDING PATTERN PROTEIN 2-RELATED"/>
    <property type="match status" value="1"/>
</dbReference>
<keyword evidence="3 6" id="KW-1133">Transmembrane helix</keyword>
<gene>
    <name evidence="8" type="ORF">H072_7021</name>
</gene>
<evidence type="ECO:0000256" key="1">
    <source>
        <dbReference type="ARBA" id="ARBA00004167"/>
    </source>
</evidence>
<protein>
    <submittedName>
        <fullName evidence="8">Uncharacterized protein</fullName>
    </submittedName>
</protein>
<dbReference type="OMA" id="RRTEYEY"/>
<feature type="compositionally biased region" description="Polar residues" evidence="5">
    <location>
        <begin position="143"/>
        <end position="155"/>
    </location>
</feature>
<dbReference type="OrthoDB" id="5370092at2759"/>
<evidence type="ECO:0000256" key="4">
    <source>
        <dbReference type="ARBA" id="ARBA00023136"/>
    </source>
</evidence>
<sequence length="514" mass="55248">MLGLASRRRLGKRLTVAVAAALVPAVGDAAPAKVLRKRDDENEKDDDKKTTNESIDLGFKFTSADLGLVRSTSTGAPPTPTARKGDLPVVGEEVKPDGPAPSSSASSAPRSSSTSPPTPTSTSGSPEFGAVTSTSASTSASTKPESTGPSQTSASSIVALPDTTDAPLPTVSPQVGESKDHVKMEIGIAFGVIGAFLILAVGAFFWLKKRRANGGSSGSGGNIRGTEMMMRGSIEPRGGLPQYESRTQGEDWPTAPDPVVLDDGTIRRMSEALTEEDIERFASLQRKYTITRDADIPIRKPQQVRRASISSYVTMTVAGGLPNISNSGFDDSFLASIEKKGDPFADSFSPGSSLPPAPQPLRFPVKPTIQQPSRIRAMHKYNASDETLELTDPRISPGGRLHITNHSHQDSVITLAASPPKSKKKMAALKPLNVPLPPMPPQPWDMSHPSPAYSEVPARHRTVKSWVRNEADIRQRYDYDDLDSPAYAKSVATLYNRYSINSGMDTRRTEYEYY</sequence>
<comment type="subcellular location">
    <subcellularLocation>
        <location evidence="1">Membrane</location>
        <topology evidence="1">Single-pass membrane protein</topology>
    </subcellularLocation>
</comment>
<reference evidence="8 9" key="1">
    <citation type="journal article" date="2013" name="PLoS Genet.">
        <title>Genomic mechanisms accounting for the adaptation to parasitism in nematode-trapping fungi.</title>
        <authorList>
            <person name="Meerupati T."/>
            <person name="Andersson K.M."/>
            <person name="Friman E."/>
            <person name="Kumar D."/>
            <person name="Tunlid A."/>
            <person name="Ahren D."/>
        </authorList>
    </citation>
    <scope>NUCLEOTIDE SEQUENCE [LARGE SCALE GENOMIC DNA]</scope>
    <source>
        <strain evidence="8 9">CBS 200.50</strain>
    </source>
</reference>
<feature type="compositionally biased region" description="Low complexity" evidence="5">
    <location>
        <begin position="100"/>
        <end position="142"/>
    </location>
</feature>
<feature type="region of interest" description="Disordered" evidence="5">
    <location>
        <begin position="344"/>
        <end position="364"/>
    </location>
</feature>
<evidence type="ECO:0000256" key="6">
    <source>
        <dbReference type="SAM" id="Phobius"/>
    </source>
</evidence>
<feature type="region of interest" description="Disordered" evidence="5">
    <location>
        <begin position="233"/>
        <end position="261"/>
    </location>
</feature>
<evidence type="ECO:0000313" key="9">
    <source>
        <dbReference type="Proteomes" id="UP000015100"/>
    </source>
</evidence>
<evidence type="ECO:0000256" key="5">
    <source>
        <dbReference type="SAM" id="MobiDB-lite"/>
    </source>
</evidence>
<dbReference type="InterPro" id="IPR051694">
    <property type="entry name" value="Immunoregulatory_rcpt-like"/>
</dbReference>
<dbReference type="GO" id="GO:0016020">
    <property type="term" value="C:membrane"/>
    <property type="evidence" value="ECO:0007669"/>
    <property type="project" value="UniProtKB-SubCell"/>
</dbReference>
<proteinExistence type="predicted"/>
<dbReference type="AlphaFoldDB" id="S8BV76"/>
<keyword evidence="7" id="KW-0732">Signal</keyword>
<comment type="caution">
    <text evidence="8">The sequence shown here is derived from an EMBL/GenBank/DDBJ whole genome shotgun (WGS) entry which is preliminary data.</text>
</comment>
<feature type="signal peptide" evidence="7">
    <location>
        <begin position="1"/>
        <end position="29"/>
    </location>
</feature>
<accession>S8BV76</accession>
<feature type="transmembrane region" description="Helical" evidence="6">
    <location>
        <begin position="186"/>
        <end position="207"/>
    </location>
</feature>
<dbReference type="EMBL" id="AQGS01000484">
    <property type="protein sequence ID" value="EPS39232.1"/>
    <property type="molecule type" value="Genomic_DNA"/>
</dbReference>
<dbReference type="STRING" id="1284197.S8BV76"/>
<keyword evidence="4 6" id="KW-0472">Membrane</keyword>
<evidence type="ECO:0000256" key="7">
    <source>
        <dbReference type="SAM" id="SignalP"/>
    </source>
</evidence>
<evidence type="ECO:0000256" key="2">
    <source>
        <dbReference type="ARBA" id="ARBA00022692"/>
    </source>
</evidence>
<keyword evidence="2 6" id="KW-0812">Transmembrane</keyword>
<evidence type="ECO:0000313" key="8">
    <source>
        <dbReference type="EMBL" id="EPS39232.1"/>
    </source>
</evidence>
<dbReference type="PANTHER" id="PTHR15549">
    <property type="entry name" value="PAIRED IMMUNOGLOBULIN-LIKE TYPE 2 RECEPTOR"/>
    <property type="match status" value="1"/>
</dbReference>
<reference evidence="9" key="2">
    <citation type="submission" date="2013-04" db="EMBL/GenBank/DDBJ databases">
        <title>Genomic mechanisms accounting for the adaptation to parasitism in nematode-trapping fungi.</title>
        <authorList>
            <person name="Ahren D.G."/>
        </authorList>
    </citation>
    <scope>NUCLEOTIDE SEQUENCE [LARGE SCALE GENOMIC DNA]</scope>
    <source>
        <strain evidence="9">CBS 200.50</strain>
    </source>
</reference>
<dbReference type="Proteomes" id="UP000015100">
    <property type="component" value="Unassembled WGS sequence"/>
</dbReference>
<organism evidence="8 9">
    <name type="scientific">Dactylellina haptotyla (strain CBS 200.50)</name>
    <name type="common">Nematode-trapping fungus</name>
    <name type="synonym">Monacrosporium haptotylum</name>
    <dbReference type="NCBI Taxonomy" id="1284197"/>
    <lineage>
        <taxon>Eukaryota</taxon>
        <taxon>Fungi</taxon>
        <taxon>Dikarya</taxon>
        <taxon>Ascomycota</taxon>
        <taxon>Pezizomycotina</taxon>
        <taxon>Orbiliomycetes</taxon>
        <taxon>Orbiliales</taxon>
        <taxon>Orbiliaceae</taxon>
        <taxon>Dactylellina</taxon>
    </lineage>
</organism>
<dbReference type="GO" id="GO:0071944">
    <property type="term" value="C:cell periphery"/>
    <property type="evidence" value="ECO:0007669"/>
    <property type="project" value="UniProtKB-ARBA"/>
</dbReference>